<keyword evidence="2" id="KW-0808">Transferase</keyword>
<proteinExistence type="predicted"/>
<reference evidence="2" key="1">
    <citation type="journal article" date="2017" name="Science">
        <title>Giant viruses with an expanded complement of translation system components.</title>
        <authorList>
            <person name="Schulz F."/>
            <person name="Yutin N."/>
            <person name="Ivanova N.N."/>
            <person name="Ortega D.R."/>
            <person name="Lee T.K."/>
            <person name="Vierheilig J."/>
            <person name="Daims H."/>
            <person name="Horn M."/>
            <person name="Wagner M."/>
            <person name="Jensen G.J."/>
            <person name="Kyrpides N.C."/>
            <person name="Koonin E.V."/>
            <person name="Woyke T."/>
        </authorList>
    </citation>
    <scope>NUCLEOTIDE SEQUENCE</scope>
    <source>
        <strain evidence="2">CTV1</strain>
    </source>
</reference>
<organism evidence="2">
    <name type="scientific">Catovirus CTV1</name>
    <dbReference type="NCBI Taxonomy" id="1977631"/>
    <lineage>
        <taxon>Viruses</taxon>
        <taxon>Varidnaviria</taxon>
        <taxon>Bamfordvirae</taxon>
        <taxon>Nucleocytoviricota</taxon>
        <taxon>Megaviricetes</taxon>
        <taxon>Imitervirales</taxon>
        <taxon>Mimiviridae</taxon>
        <taxon>Klosneuvirinae</taxon>
        <taxon>Catovirus</taxon>
    </lineage>
</organism>
<protein>
    <submittedName>
        <fullName evidence="2">Glycosyltransferases group 1</fullName>
    </submittedName>
</protein>
<dbReference type="GO" id="GO:0016757">
    <property type="term" value="F:glycosyltransferase activity"/>
    <property type="evidence" value="ECO:0007669"/>
    <property type="project" value="InterPro"/>
</dbReference>
<dbReference type="InterPro" id="IPR001296">
    <property type="entry name" value="Glyco_trans_1"/>
</dbReference>
<dbReference type="EMBL" id="KY684083">
    <property type="protein sequence ID" value="ARF08736.1"/>
    <property type="molecule type" value="Genomic_DNA"/>
</dbReference>
<feature type="domain" description="Glycosyl transferase family 1" evidence="1">
    <location>
        <begin position="1274"/>
        <end position="1415"/>
    </location>
</feature>
<gene>
    <name evidence="2" type="ORF">Catovirus_1_786</name>
</gene>
<evidence type="ECO:0000259" key="1">
    <source>
        <dbReference type="Pfam" id="PF00534"/>
    </source>
</evidence>
<name>A0A1V0SAK7_9VIRU</name>
<evidence type="ECO:0000313" key="2">
    <source>
        <dbReference type="EMBL" id="ARF08736.1"/>
    </source>
</evidence>
<dbReference type="Gene3D" id="3.40.50.2000">
    <property type="entry name" value="Glycogen Phosphorylase B"/>
    <property type="match status" value="4"/>
</dbReference>
<dbReference type="Pfam" id="PF00534">
    <property type="entry name" value="Glycos_transf_1"/>
    <property type="match status" value="1"/>
</dbReference>
<dbReference type="PANTHER" id="PTHR12526">
    <property type="entry name" value="GLYCOSYLTRANSFERASE"/>
    <property type="match status" value="1"/>
</dbReference>
<accession>A0A1V0SAK7</accession>
<dbReference type="SUPFAM" id="SSF53756">
    <property type="entry name" value="UDP-Glycosyltransferase/glycogen phosphorylase"/>
    <property type="match status" value="4"/>
</dbReference>
<sequence>MENIIVCSNAKEKLSGICFKINTKIGDVYTYIIKAVLTEGINAFIYCEDSKKNRLVSSKNVLINGIEKEFKFLVKGTDSYINFGVLFPNATKYELNIKHISIVSNGMILNNNDNMNLIKGSTIKSIEKHSMTEKKITSGQSIEQYIKDKNIVQLYVSTPVVHYKKIIKQLNEYKNTNDATLFIGIYSENDVNVLESHVGKKVIYWPNGNTKIKNFEKIVEKINKMTNVINLSNKTNQQHLSKHGLISERIYVDDRKYAKKNLYSNKIIIFGENELYNKIVEKFTDYDIIFSNNLKVKYDDIYDICCECVMGIILSDSYTENDLNIIYGLRSLNVLVVCNNDFEGAMKWRDVDDIELLVKYRNIHMFNNEIARYKKILFVCTDYPSWGGAATNTYELINWYNNNSDHKAFGLFLHNEEINKKYENAIIFNTTGTIKFKKSILKIKEYFGSSPDLIILRNYIDLRLMRYFDCPKYFLIPGIFKQNLTNYSDKLTNDEINAFVNRDVLEVINKCDKCFTNSFETKEILKHISTAKVNILHFNYIPFYGNFVDYNENEWINRKYAVGIIVSDFSRKIKNINLINRIFSLIPNHYKIVIGKNNNLIRGKKIKRYDLLPHENVKGIYSKVKYVINTSFYESCSNVMIEAKFNGCKIKYLNDDNYKEIVELLKVPKVKTLLEPDAVESEDDNINANMNVNMNVNINVKLIPDDINETIKIDFFYGTEDVILLMSTQYPHYGGAATLAYKIHETLIEKGYNSHCLFLHDKNECNYNPNNVKNVYLRKLYEDYKDKGKCKLYYKQICNKIKNPSLIIGFNYISPIIGKNLYENSKVYYYITGSRYITKNNLSATAYLNSKKRNIDELDVDELYCLNVVDYIIPNSNLTNNVFQTMFPEFKIKCTKILELESLFYQDPIIMTNDKKHDIVVISSRFNRTVKNMDLINDIYSNKLLKQYNKVCIGMDSANVIKKADIHYGFKSHKETIEILKECRILLIASKYESYSLTLLDGIRSGCIVLSNTNVGSSKYMNESYIIDSEDSELWVSKILTILNNFDYHKKLFNFNFPKIDIIDSINYLTNYEKKPDRKNILFLSVDKPYNGGCSTNTYNMIKTYQNDDYINPIGIFISTDKNDIGVNPLNYNNVYHVEYNEQIERNLFNTINDIEKLLSVDGIFVKNYKALMCMLWINNKLNEKYKIIFSPSGLRTIDKNMVGMTKIDSASLYEFIKNNDKDLEKIIYYKCKYIIPNSRLTYEMINNMYELGYNLKHPCSITFIDYKDITNNSKQNKRKYDIAFICYSWSRKVKNYALVKSLIERKELKDYNILVIGKGQTKYSKNVEQIDNCSNEEILNYLLQTKLLCIPSLFDSCPNVLKEGLMCGCNIVLSKNVGSYEYFSVNNLVEDLDNIKEWIQKIKYNLNNKTKTVDFYPYLIKSQLKNNILSFCSEKCLNQLLESEMSKSGVGVYKLPPEWDKNKFDDNDSFNVVQDNNMNVREIITNDVYYKLFINNDKYDCEYYHYITVNTNSPTNRYTQPYFTYPYVSDKIYIWEINSSSILKKFMGAKYYFLRGNYYDAYSQFINKSNNSKTILYPATALKYKYNLNLSVDKVIHHPFDYVLYDDIENLDLWQTMFPNSTLVKLNKPVSSTIVYLNKTRKYDYIFVATENQITKNRHLFVDFVLYCEKNKKRVNIVNIGKYDHNYSKLKNLKYVNLVSYDKITYDKIIELFNEAKINLMFSGRDALPRVVTESLGCGCFNIALDTMTDGKYLYNDIFGSMLSYPNLDKIYDESSKSISYLSNDIIFADILKYKDQVFDHKLISQTYLGNMTYKLNIN</sequence>